<evidence type="ECO:0000313" key="2">
    <source>
        <dbReference type="Proteomes" id="UP000460142"/>
    </source>
</evidence>
<dbReference type="Gene3D" id="3.40.50.10810">
    <property type="entry name" value="Tandem AAA-ATPase domain"/>
    <property type="match status" value="1"/>
</dbReference>
<gene>
    <name evidence="1" type="ORF">F7R15_25900</name>
</gene>
<keyword evidence="1" id="KW-0067">ATP-binding</keyword>
<dbReference type="InterPro" id="IPR038718">
    <property type="entry name" value="SNF2-like_sf"/>
</dbReference>
<sequence length="137" mass="15023">MQNPLSKDVMLADEVGLSKTIEVVQVLCLLRAVAGYCICPAALRKQWARQDVHHIVVVGQVQRHPASDAECRMAGGACSPVSQSTCEEFPMKELVCFAIGLVIGAVVMKKSQAIDELKKELDRERFRNSPSSSPEQI</sequence>
<keyword evidence="1" id="KW-0378">Hydrolase</keyword>
<comment type="caution">
    <text evidence="1">The sequence shown here is derived from an EMBL/GenBank/DDBJ whole genome shotgun (WGS) entry which is preliminary data.</text>
</comment>
<dbReference type="GO" id="GO:0004386">
    <property type="term" value="F:helicase activity"/>
    <property type="evidence" value="ECO:0007669"/>
    <property type="project" value="UniProtKB-KW"/>
</dbReference>
<dbReference type="AlphaFoldDB" id="A0A6H9R5E2"/>
<dbReference type="EMBL" id="VZPS01000025">
    <property type="protein sequence ID" value="KAB0481170.1"/>
    <property type="molecule type" value="Genomic_DNA"/>
</dbReference>
<keyword evidence="1" id="KW-0547">Nucleotide-binding</keyword>
<reference evidence="1 2" key="1">
    <citation type="submission" date="2019-09" db="EMBL/GenBank/DDBJ databases">
        <title>Draft genome sequences of 48 bacterial type strains from the CCUG.</title>
        <authorList>
            <person name="Tunovic T."/>
            <person name="Pineiro-Iglesias B."/>
            <person name="Unosson C."/>
            <person name="Inganas E."/>
            <person name="Ohlen M."/>
            <person name="Cardew S."/>
            <person name="Jensie-Markopoulos S."/>
            <person name="Salva-Serra F."/>
            <person name="Jaen-Luchoro D."/>
            <person name="Karlsson R."/>
            <person name="Svensson-Stadler L."/>
            <person name="Chun J."/>
            <person name="Moore E."/>
        </authorList>
    </citation>
    <scope>NUCLEOTIDE SEQUENCE [LARGE SCALE GENOMIC DNA]</scope>
    <source>
        <strain evidence="1 2">CCUG 53116</strain>
    </source>
</reference>
<keyword evidence="1" id="KW-0347">Helicase</keyword>
<proteinExistence type="predicted"/>
<organism evidence="1 2">
    <name type="scientific">Pseudomonas reinekei</name>
    <dbReference type="NCBI Taxonomy" id="395598"/>
    <lineage>
        <taxon>Bacteria</taxon>
        <taxon>Pseudomonadati</taxon>
        <taxon>Pseudomonadota</taxon>
        <taxon>Gammaproteobacteria</taxon>
        <taxon>Pseudomonadales</taxon>
        <taxon>Pseudomonadaceae</taxon>
        <taxon>Pseudomonas</taxon>
    </lineage>
</organism>
<evidence type="ECO:0000313" key="1">
    <source>
        <dbReference type="EMBL" id="KAB0481170.1"/>
    </source>
</evidence>
<name>A0A6H9R5E2_PSERE</name>
<dbReference type="RefSeq" id="WP_139315805.1">
    <property type="nucleotide sequence ID" value="NZ_LT629709.1"/>
</dbReference>
<dbReference type="OrthoDB" id="9814088at2"/>
<accession>A0A6H9R5E2</accession>
<protein>
    <submittedName>
        <fullName evidence="1">DEAD/DEAH box helicase</fullName>
    </submittedName>
</protein>
<dbReference type="Proteomes" id="UP000460142">
    <property type="component" value="Unassembled WGS sequence"/>
</dbReference>